<dbReference type="InterPro" id="IPR036236">
    <property type="entry name" value="Znf_C2H2_sf"/>
</dbReference>
<dbReference type="GeneTree" id="ENSGT01030000234576"/>
<dbReference type="STRING" id="8078.ENSFHEP00000031860"/>
<dbReference type="GO" id="GO:0003677">
    <property type="term" value="F:DNA binding"/>
    <property type="evidence" value="ECO:0007669"/>
    <property type="project" value="UniProtKB-KW"/>
</dbReference>
<keyword evidence="4" id="KW-0677">Repeat</keyword>
<feature type="domain" description="C2H2-type" evidence="12">
    <location>
        <begin position="185"/>
        <end position="212"/>
    </location>
</feature>
<dbReference type="PANTHER" id="PTHR24394:SF29">
    <property type="entry name" value="MYONEURIN"/>
    <property type="match status" value="1"/>
</dbReference>
<name>A0A3Q2UL37_FUNHE</name>
<accession>A0A3Q2UL37</accession>
<protein>
    <recommendedName>
        <fullName evidence="12">C2H2-type domain-containing protein</fullName>
    </recommendedName>
</protein>
<proteinExistence type="inferred from homology"/>
<keyword evidence="9" id="KW-0804">Transcription</keyword>
<dbReference type="GO" id="GO:0000981">
    <property type="term" value="F:DNA-binding transcription factor activity, RNA polymerase II-specific"/>
    <property type="evidence" value="ECO:0007669"/>
    <property type="project" value="TreeGrafter"/>
</dbReference>
<feature type="domain" description="C2H2-type" evidence="12">
    <location>
        <begin position="157"/>
        <end position="184"/>
    </location>
</feature>
<dbReference type="FunFam" id="3.30.160.60:FF:000100">
    <property type="entry name" value="Zinc finger 45-like"/>
    <property type="match status" value="1"/>
</dbReference>
<evidence type="ECO:0000256" key="9">
    <source>
        <dbReference type="ARBA" id="ARBA00023163"/>
    </source>
</evidence>
<reference evidence="13" key="2">
    <citation type="submission" date="2025-09" db="UniProtKB">
        <authorList>
            <consortium name="Ensembl"/>
        </authorList>
    </citation>
    <scope>IDENTIFICATION</scope>
</reference>
<feature type="domain" description="C2H2-type" evidence="12">
    <location>
        <begin position="268"/>
        <end position="295"/>
    </location>
</feature>
<dbReference type="SMART" id="SM00355">
    <property type="entry name" value="ZnF_C2H2"/>
    <property type="match status" value="4"/>
</dbReference>
<dbReference type="Gene3D" id="3.30.160.60">
    <property type="entry name" value="Classic Zinc Finger"/>
    <property type="match status" value="5"/>
</dbReference>
<comment type="similarity">
    <text evidence="2">Belongs to the krueppel C2H2-type zinc-finger protein family.</text>
</comment>
<evidence type="ECO:0000256" key="1">
    <source>
        <dbReference type="ARBA" id="ARBA00004123"/>
    </source>
</evidence>
<evidence type="ECO:0000256" key="10">
    <source>
        <dbReference type="ARBA" id="ARBA00023242"/>
    </source>
</evidence>
<keyword evidence="5 11" id="KW-0863">Zinc-finger</keyword>
<evidence type="ECO:0000256" key="7">
    <source>
        <dbReference type="ARBA" id="ARBA00023015"/>
    </source>
</evidence>
<dbReference type="GO" id="GO:0005634">
    <property type="term" value="C:nucleus"/>
    <property type="evidence" value="ECO:0007669"/>
    <property type="project" value="UniProtKB-SubCell"/>
</dbReference>
<keyword evidence="14" id="KW-1185">Reference proteome</keyword>
<evidence type="ECO:0000256" key="8">
    <source>
        <dbReference type="ARBA" id="ARBA00023125"/>
    </source>
</evidence>
<evidence type="ECO:0000256" key="6">
    <source>
        <dbReference type="ARBA" id="ARBA00022833"/>
    </source>
</evidence>
<dbReference type="AlphaFoldDB" id="A0A3Q2UL37"/>
<evidence type="ECO:0000256" key="11">
    <source>
        <dbReference type="PROSITE-ProRule" id="PRU00042"/>
    </source>
</evidence>
<dbReference type="FunFam" id="3.30.160.60:FF:001480">
    <property type="entry name" value="Si:cabz01071911.3"/>
    <property type="match status" value="1"/>
</dbReference>
<keyword evidence="7" id="KW-0805">Transcription regulation</keyword>
<comment type="subcellular location">
    <subcellularLocation>
        <location evidence="1">Nucleus</location>
    </subcellularLocation>
</comment>
<dbReference type="InterPro" id="IPR013087">
    <property type="entry name" value="Znf_C2H2_type"/>
</dbReference>
<reference evidence="13" key="1">
    <citation type="submission" date="2025-08" db="UniProtKB">
        <authorList>
            <consortium name="Ensembl"/>
        </authorList>
    </citation>
    <scope>IDENTIFICATION</scope>
</reference>
<sequence>MESASSPPCSLQADKVEEQLCVDKSSGISVPVKTEPSFEESGAGDLCQPPLNQTMKLVKKESSEVTCDAVTDVHQRRSSRPKRKCRGSEHSVKVAVVSKGYTQEGHFIKIEEQEEAEALPGNEGDHFSQQEVKNQVGQNYSTVVAEEDTQERGSNSLRCPTCSKTFSQASSLNAHIRTHSTSKAQICKMCGKSFRWASQLMYHEYTHTGEKPYACNICSKTYAHPGNLRMHRRIHTGERPYVCLYCGKRFYKNNSLKHVRICTGELPHCCKQCRKTFSQAGHLTVHMVVYNKEQLINIAKAEIL</sequence>
<dbReference type="FunFam" id="3.30.160.60:FF:000340">
    <property type="entry name" value="zinc finger protein 473 isoform X1"/>
    <property type="match status" value="1"/>
</dbReference>
<organism evidence="13 14">
    <name type="scientific">Fundulus heteroclitus</name>
    <name type="common">Killifish</name>
    <name type="synonym">Mummichog</name>
    <dbReference type="NCBI Taxonomy" id="8078"/>
    <lineage>
        <taxon>Eukaryota</taxon>
        <taxon>Metazoa</taxon>
        <taxon>Chordata</taxon>
        <taxon>Craniata</taxon>
        <taxon>Vertebrata</taxon>
        <taxon>Euteleostomi</taxon>
        <taxon>Actinopterygii</taxon>
        <taxon>Neopterygii</taxon>
        <taxon>Teleostei</taxon>
        <taxon>Neoteleostei</taxon>
        <taxon>Acanthomorphata</taxon>
        <taxon>Ovalentaria</taxon>
        <taxon>Atherinomorphae</taxon>
        <taxon>Cyprinodontiformes</taxon>
        <taxon>Fundulidae</taxon>
        <taxon>Fundulus</taxon>
    </lineage>
</organism>
<evidence type="ECO:0000259" key="12">
    <source>
        <dbReference type="PROSITE" id="PS50157"/>
    </source>
</evidence>
<keyword evidence="10" id="KW-0539">Nucleus</keyword>
<dbReference type="Proteomes" id="UP000265000">
    <property type="component" value="Unplaced"/>
</dbReference>
<keyword evidence="6" id="KW-0862">Zinc</keyword>
<evidence type="ECO:0000313" key="13">
    <source>
        <dbReference type="Ensembl" id="ENSFHEP00000031860.1"/>
    </source>
</evidence>
<keyword evidence="8" id="KW-0238">DNA-binding</keyword>
<dbReference type="PROSITE" id="PS00028">
    <property type="entry name" value="ZINC_FINGER_C2H2_1"/>
    <property type="match status" value="3"/>
</dbReference>
<dbReference type="PANTHER" id="PTHR24394">
    <property type="entry name" value="ZINC FINGER PROTEIN"/>
    <property type="match status" value="1"/>
</dbReference>
<dbReference type="GO" id="GO:0008270">
    <property type="term" value="F:zinc ion binding"/>
    <property type="evidence" value="ECO:0007669"/>
    <property type="project" value="UniProtKB-KW"/>
</dbReference>
<feature type="domain" description="C2H2-type" evidence="12">
    <location>
        <begin position="213"/>
        <end position="240"/>
    </location>
</feature>
<evidence type="ECO:0000256" key="4">
    <source>
        <dbReference type="ARBA" id="ARBA00022737"/>
    </source>
</evidence>
<dbReference type="Ensembl" id="ENSFHET00000033542.1">
    <property type="protein sequence ID" value="ENSFHEP00000031860.1"/>
    <property type="gene ID" value="ENSFHEG00000017981.1"/>
</dbReference>
<dbReference type="PROSITE" id="PS50157">
    <property type="entry name" value="ZINC_FINGER_C2H2_2"/>
    <property type="match status" value="4"/>
</dbReference>
<evidence type="ECO:0000313" key="14">
    <source>
        <dbReference type="Proteomes" id="UP000265000"/>
    </source>
</evidence>
<evidence type="ECO:0000256" key="2">
    <source>
        <dbReference type="ARBA" id="ARBA00006991"/>
    </source>
</evidence>
<evidence type="ECO:0000256" key="3">
    <source>
        <dbReference type="ARBA" id="ARBA00022723"/>
    </source>
</evidence>
<dbReference type="FunFam" id="3.30.160.60:FF:000446">
    <property type="entry name" value="Zinc finger protein"/>
    <property type="match status" value="1"/>
</dbReference>
<dbReference type="FunFam" id="3.30.160.60:FF:000110">
    <property type="entry name" value="Zinc finger protein-like"/>
    <property type="match status" value="1"/>
</dbReference>
<dbReference type="Pfam" id="PF00096">
    <property type="entry name" value="zf-C2H2"/>
    <property type="match status" value="4"/>
</dbReference>
<evidence type="ECO:0000256" key="5">
    <source>
        <dbReference type="ARBA" id="ARBA00022771"/>
    </source>
</evidence>
<keyword evidence="3" id="KW-0479">Metal-binding</keyword>
<dbReference type="SUPFAM" id="SSF57667">
    <property type="entry name" value="beta-beta-alpha zinc fingers"/>
    <property type="match status" value="3"/>
</dbReference>